<evidence type="ECO:0000259" key="3">
    <source>
        <dbReference type="SMART" id="SM00485"/>
    </source>
</evidence>
<dbReference type="HOGENOM" id="CLU_378548_0_0_1"/>
<keyword evidence="5" id="KW-1185">Reference proteome</keyword>
<evidence type="ECO:0000313" key="5">
    <source>
        <dbReference type="Proteomes" id="UP000016088"/>
    </source>
</evidence>
<dbReference type="Pfam" id="PF12246">
    <property type="entry name" value="MKT1_C"/>
    <property type="match status" value="1"/>
</dbReference>
<accession>S9R914</accession>
<dbReference type="InterPro" id="IPR022039">
    <property type="entry name" value="MKT1_C"/>
</dbReference>
<dbReference type="RefSeq" id="XP_013016091.1">
    <property type="nucleotide sequence ID" value="XM_013160637.1"/>
</dbReference>
<dbReference type="GO" id="GO:0004518">
    <property type="term" value="F:nuclease activity"/>
    <property type="evidence" value="ECO:0007669"/>
    <property type="project" value="InterPro"/>
</dbReference>
<sequence length="798" mass="90734">MTIHSLELFLIKNRHEFTCSISQIANRKLGIDASYFLLELLKRLSPEELQAISVDGESEILYNYLDQFLNVLNMYSITPLFVFNGISLTFEASGQSEASHKQGKLSRMQHFLSRFNPYDANIHTNLYRMDPDGNRHRNQSENRRTFLYSSQRDPLDRLCDFLKIILDQKDIDYFVAPYLAMAQLSYFQGGGSKHYLDAVYGPEDLLLFNVKRPIYSINIPYLQLESFRSSFSNPQLLESDKGSSTIQWLDGDAIFQDSRCGSWNQFVEACLLCGTSISPTLPQFEGTFLLKSSIELVTMLGSAYRVVEGFADTMPPSIAQELIQQYRRSFCYLNYCIIMNEKGIASPPVPEDSVPTDINVFMGTRLPNELYYYISRGLLPTRMIGALVSGCFSDPVSILEQHVGNSSNQESVKPDPAAHKNAVAMAAVNHRRFVDDLEEIWSQGLNLLTQPLHRFYQARDVISLHGHNQQASLKVMHSYDPPLYIDTRAWMIYDECIPFSIKKAVGENKPINIHSMLDCLKDVGFVEKSFCPDTGIGIKNPPKRLLSTTPEIVLSSFYRFLQIRSFVSTTHQLTSWGSPLLIALEKCNIRYQSSMCVLFELLRLRQIKEPRFDSATSSTLYIPSVIEFLSKLATFLPIGKEAVYQLSTSNRDLLQFYMMQTSFGANLHELAAILIASVIMNANADRNLVNPYSIRKTFPFRRNFCSLLSGIIMNQLLQTLSTSDNEMNREVAVETAFKKLKEDFPYVTDIKAFLSDFLDFWSAFMNGVKEAESTSAIGKLVASKLYLTNDWLNSLQLV</sequence>
<reference evidence="4 5" key="1">
    <citation type="journal article" date="2011" name="Science">
        <title>Comparative functional genomics of the fission yeasts.</title>
        <authorList>
            <person name="Rhind N."/>
            <person name="Chen Z."/>
            <person name="Yassour M."/>
            <person name="Thompson D.A."/>
            <person name="Haas B.J."/>
            <person name="Habib N."/>
            <person name="Wapinski I."/>
            <person name="Roy S."/>
            <person name="Lin M.F."/>
            <person name="Heiman D.I."/>
            <person name="Young S.K."/>
            <person name="Furuya K."/>
            <person name="Guo Y."/>
            <person name="Pidoux A."/>
            <person name="Chen H.M."/>
            <person name="Robbertse B."/>
            <person name="Goldberg J.M."/>
            <person name="Aoki K."/>
            <person name="Bayne E.H."/>
            <person name="Berlin A.M."/>
            <person name="Desjardins C.A."/>
            <person name="Dobbs E."/>
            <person name="Dukaj L."/>
            <person name="Fan L."/>
            <person name="FitzGerald M.G."/>
            <person name="French C."/>
            <person name="Gujja S."/>
            <person name="Hansen K."/>
            <person name="Keifenheim D."/>
            <person name="Levin J.Z."/>
            <person name="Mosher R.A."/>
            <person name="Mueller C.A."/>
            <person name="Pfiffner J."/>
            <person name="Priest M."/>
            <person name="Russ C."/>
            <person name="Smialowska A."/>
            <person name="Swoboda P."/>
            <person name="Sykes S.M."/>
            <person name="Vaughn M."/>
            <person name="Vengrova S."/>
            <person name="Yoder R."/>
            <person name="Zeng Q."/>
            <person name="Allshire R."/>
            <person name="Baulcombe D."/>
            <person name="Birren B.W."/>
            <person name="Brown W."/>
            <person name="Ekwall K."/>
            <person name="Kellis M."/>
            <person name="Leatherwood J."/>
            <person name="Levin H."/>
            <person name="Margalit H."/>
            <person name="Martienssen R."/>
            <person name="Nieduszynski C.A."/>
            <person name="Spatafora J.W."/>
            <person name="Friedman N."/>
            <person name="Dalgaard J.Z."/>
            <person name="Baumann P."/>
            <person name="Niki H."/>
            <person name="Regev A."/>
            <person name="Nusbaum C."/>
        </authorList>
    </citation>
    <scope>NUCLEOTIDE SEQUENCE [LARGE SCALE GENOMIC DNA]</scope>
    <source>
        <strain evidence="5">yFS286</strain>
    </source>
</reference>
<dbReference type="GO" id="GO:0006417">
    <property type="term" value="P:regulation of translation"/>
    <property type="evidence" value="ECO:0007669"/>
    <property type="project" value="UniProtKB-KW"/>
</dbReference>
<dbReference type="EMBL" id="KE503206">
    <property type="protein sequence ID" value="EPX74660.1"/>
    <property type="molecule type" value="Genomic_DNA"/>
</dbReference>
<dbReference type="GO" id="GO:0003730">
    <property type="term" value="F:mRNA 3'-UTR binding"/>
    <property type="evidence" value="ECO:0007669"/>
    <property type="project" value="EnsemblFungi"/>
</dbReference>
<dbReference type="InterPro" id="IPR022040">
    <property type="entry name" value="MKT1_N"/>
</dbReference>
<comment type="similarity">
    <text evidence="2">Belongs to the XPG/RAD2 endonuclease family.</text>
</comment>
<evidence type="ECO:0000256" key="2">
    <source>
        <dbReference type="ARBA" id="ARBA00024023"/>
    </source>
</evidence>
<organism evidence="4 5">
    <name type="scientific">Schizosaccharomyces octosporus (strain yFS286)</name>
    <name type="common">Fission yeast</name>
    <name type="synonym">Octosporomyces octosporus</name>
    <dbReference type="NCBI Taxonomy" id="483514"/>
    <lineage>
        <taxon>Eukaryota</taxon>
        <taxon>Fungi</taxon>
        <taxon>Dikarya</taxon>
        <taxon>Ascomycota</taxon>
        <taxon>Taphrinomycotina</taxon>
        <taxon>Schizosaccharomycetes</taxon>
        <taxon>Schizosaccharomycetales</taxon>
        <taxon>Schizosaccharomycetaceae</taxon>
        <taxon>Schizosaccharomyces</taxon>
    </lineage>
</organism>
<dbReference type="CDD" id="cd09858">
    <property type="entry name" value="PIN_MKT1"/>
    <property type="match status" value="1"/>
</dbReference>
<dbReference type="PANTHER" id="PTHR11081">
    <property type="entry name" value="FLAP ENDONUCLEASE FAMILY MEMBER"/>
    <property type="match status" value="1"/>
</dbReference>
<dbReference type="OrthoDB" id="17262at2759"/>
<evidence type="ECO:0000256" key="1">
    <source>
        <dbReference type="ARBA" id="ARBA00022845"/>
    </source>
</evidence>
<dbReference type="InterPro" id="IPR006085">
    <property type="entry name" value="XPG_DNA_repair_N"/>
</dbReference>
<dbReference type="SUPFAM" id="SSF88723">
    <property type="entry name" value="PIN domain-like"/>
    <property type="match status" value="1"/>
</dbReference>
<keyword evidence="1" id="KW-0810">Translation regulation</keyword>
<feature type="domain" description="XPG N-terminal" evidence="3">
    <location>
        <begin position="1"/>
        <end position="105"/>
    </location>
</feature>
<dbReference type="Proteomes" id="UP000016088">
    <property type="component" value="Unassembled WGS sequence"/>
</dbReference>
<protein>
    <submittedName>
        <fullName evidence="4">XP-G family nuclease</fullName>
    </submittedName>
</protein>
<gene>
    <name evidence="4" type="ORF">SOCG_02143</name>
</gene>
<dbReference type="InterPro" id="IPR006084">
    <property type="entry name" value="XPG/Rad2"/>
</dbReference>
<dbReference type="OMA" id="RFYQTKV"/>
<dbReference type="SMART" id="SM00485">
    <property type="entry name" value="XPGN"/>
    <property type="match status" value="1"/>
</dbReference>
<dbReference type="Pfam" id="PF00752">
    <property type="entry name" value="XPG_N"/>
    <property type="match status" value="1"/>
</dbReference>
<dbReference type="GeneID" id="25031121"/>
<proteinExistence type="inferred from homology"/>
<dbReference type="PANTHER" id="PTHR11081:SF32">
    <property type="entry name" value="POST-TRANSCRIPTIONAL REGULATOR MKT1"/>
    <property type="match status" value="1"/>
</dbReference>
<dbReference type="VEuPathDB" id="FungiDB:SOCG_02143"/>
<evidence type="ECO:0000313" key="4">
    <source>
        <dbReference type="EMBL" id="EPX74660.1"/>
    </source>
</evidence>
<dbReference type="Gene3D" id="3.40.50.1010">
    <property type="entry name" value="5'-nuclease"/>
    <property type="match status" value="1"/>
</dbReference>
<name>S9R914_SCHOY</name>
<dbReference type="Pfam" id="PF12247">
    <property type="entry name" value="MKT1_N"/>
    <property type="match status" value="1"/>
</dbReference>
<dbReference type="InterPro" id="IPR029060">
    <property type="entry name" value="PIN-like_dom_sf"/>
</dbReference>
<dbReference type="eggNOG" id="ENOG502QVHA">
    <property type="taxonomic scope" value="Eukaryota"/>
</dbReference>
<dbReference type="AlphaFoldDB" id="S9R914"/>